<dbReference type="SUPFAM" id="SSF50447">
    <property type="entry name" value="Translation proteins"/>
    <property type="match status" value="2"/>
</dbReference>
<dbReference type="NCBIfam" id="TIGR00231">
    <property type="entry name" value="small_GTP"/>
    <property type="match status" value="1"/>
</dbReference>
<dbReference type="InterPro" id="IPR023115">
    <property type="entry name" value="TIF_IF2_dom3"/>
</dbReference>
<dbReference type="InterPro" id="IPR005225">
    <property type="entry name" value="Small_GTP-bd"/>
</dbReference>
<dbReference type="PANTHER" id="PTHR43381">
    <property type="entry name" value="TRANSLATION INITIATION FACTOR IF-2-RELATED"/>
    <property type="match status" value="1"/>
</dbReference>
<evidence type="ECO:0000256" key="9">
    <source>
        <dbReference type="ARBA" id="ARBA00025162"/>
    </source>
</evidence>
<evidence type="ECO:0000259" key="12">
    <source>
        <dbReference type="PROSITE" id="PS51722"/>
    </source>
</evidence>
<dbReference type="CDD" id="cd03702">
    <property type="entry name" value="IF2_mtIF2_II"/>
    <property type="match status" value="1"/>
</dbReference>
<dbReference type="SUPFAM" id="SSF52540">
    <property type="entry name" value="P-loop containing nucleoside triphosphate hydrolases"/>
    <property type="match status" value="1"/>
</dbReference>
<dbReference type="Proteomes" id="UP000694915">
    <property type="component" value="Linkage group LG1"/>
</dbReference>
<dbReference type="Pfam" id="PF22042">
    <property type="entry name" value="EF-G_D2"/>
    <property type="match status" value="1"/>
</dbReference>
<proteinExistence type="inferred from homology"/>
<evidence type="ECO:0000256" key="4">
    <source>
        <dbReference type="ARBA" id="ARBA00022741"/>
    </source>
</evidence>
<evidence type="ECO:0000256" key="2">
    <source>
        <dbReference type="ARBA" id="ARBA00007733"/>
    </source>
</evidence>
<dbReference type="InterPro" id="IPR036925">
    <property type="entry name" value="TIF_IF2_dom3_sf"/>
</dbReference>
<evidence type="ECO:0000313" key="14">
    <source>
        <dbReference type="RefSeq" id="XP_026641025.1"/>
    </source>
</evidence>
<dbReference type="InterPro" id="IPR000795">
    <property type="entry name" value="T_Tr_GTP-bd_dom"/>
</dbReference>
<comment type="function">
    <text evidence="9">One of the essential components for the initiation of protein synthesis. Protects formylmethionyl-tRNA from spontaneous hydrolysis and promotes its binding to the 30S ribosomal subunits. Also involved in the hydrolysis of GTP during the formation of the 70S ribosomal complex.</text>
</comment>
<dbReference type="InterPro" id="IPR000178">
    <property type="entry name" value="TF_IF2_bacterial-like"/>
</dbReference>
<evidence type="ECO:0000256" key="8">
    <source>
        <dbReference type="ARBA" id="ARBA00023134"/>
    </source>
</evidence>
<dbReference type="PROSITE" id="PS51722">
    <property type="entry name" value="G_TR_2"/>
    <property type="match status" value="1"/>
</dbReference>
<sequence>MKPELLLILTWVRRDEENDAHRTRVTCSAMIMLICVRAGVHPRFFGYLSRRSMNRKLLKLEHLLRLHTVCRQLRSLSQEGLLSRWKPGFSLASPVWAEQLCARPWQTDMLIGVALQQHRLFVTKKEKKPSRSQLSPVKSKRDVEVWVGMTVEELAKAMAKDVVSLPSGEKITFLDTPGHAAFSAMRARGAQVTDIVVLVVAADDGVMKQTVESIQHAKEAQVPIILAINKCDKTAADPEKVKKELLAYDVVCEDYGGDVQAVHVSALQGDNLMALAEATIALAEMLELKADFTGPVEGTVIESFTDKGRGPVTTAIIQRGTLRKGSILVAGKSWAKVRLMFDENGQTLNEAYPSMPVGIIGWRDLPSAGDEILEVESEPRAREVVEWRKTEQKEEKGKDDLKIMEEMRKEHQEEHRKARAKYGSLHWKKRSYMKYLERKEQRPLKPKEKAERDSNVLPLIIKGDVDGSVETILNLLDTYDASHECELELVHFGLGDISENDVNFAETFDGVIYGFNVDAGKAIQQSAAQKGVKIKLHRIIYHLIEDLQEELSSRLPHRLEEYPIGEAYILATFAVTEGKRKVPVAGCRVQKGQLEKQKKFKLIRNGQVIWKGSLTSLKHHKDDVSVIKTGMDCGLTLDEEKVEFKVGDEIVCYEENEVPAKTSWDPGF</sequence>
<accession>A0ABM1UGB3</accession>
<keyword evidence="5" id="KW-0648">Protein biosynthesis</keyword>
<dbReference type="InterPro" id="IPR044145">
    <property type="entry name" value="IF2_II"/>
</dbReference>
<evidence type="ECO:0000313" key="13">
    <source>
        <dbReference type="Proteomes" id="UP000694915"/>
    </source>
</evidence>
<keyword evidence="13" id="KW-1185">Reference proteome</keyword>
<dbReference type="CDD" id="cd03692">
    <property type="entry name" value="mtIF2_IVc"/>
    <property type="match status" value="1"/>
</dbReference>
<organism evidence="13 14">
    <name type="scientific">Microtus ochrogaster</name>
    <name type="common">Prairie vole</name>
    <dbReference type="NCBI Taxonomy" id="79684"/>
    <lineage>
        <taxon>Eukaryota</taxon>
        <taxon>Metazoa</taxon>
        <taxon>Chordata</taxon>
        <taxon>Craniata</taxon>
        <taxon>Vertebrata</taxon>
        <taxon>Euteleostomi</taxon>
        <taxon>Mammalia</taxon>
        <taxon>Eutheria</taxon>
        <taxon>Euarchontoglires</taxon>
        <taxon>Glires</taxon>
        <taxon>Rodentia</taxon>
        <taxon>Myomorpha</taxon>
        <taxon>Muroidea</taxon>
        <taxon>Cricetidae</taxon>
        <taxon>Arvicolinae</taxon>
        <taxon>Microtus</taxon>
    </lineage>
</organism>
<comment type="subcellular location">
    <subcellularLocation>
        <location evidence="1">Mitochondrion</location>
    </subcellularLocation>
</comment>
<evidence type="ECO:0000256" key="1">
    <source>
        <dbReference type="ARBA" id="ARBA00004173"/>
    </source>
</evidence>
<reference evidence="14" key="1">
    <citation type="submission" date="2025-08" db="UniProtKB">
        <authorList>
            <consortium name="RefSeq"/>
        </authorList>
    </citation>
    <scope>IDENTIFICATION</scope>
</reference>
<dbReference type="InterPro" id="IPR027417">
    <property type="entry name" value="P-loop_NTPase"/>
</dbReference>
<dbReference type="Gene3D" id="3.40.50.300">
    <property type="entry name" value="P-loop containing nucleotide triphosphate hydrolases"/>
    <property type="match status" value="1"/>
</dbReference>
<dbReference type="Gene3D" id="3.40.50.10050">
    <property type="entry name" value="Translation initiation factor IF- 2, domain 3"/>
    <property type="match status" value="1"/>
</dbReference>
<feature type="coiled-coil region" evidence="11">
    <location>
        <begin position="394"/>
        <end position="421"/>
    </location>
</feature>
<keyword evidence="3 14" id="KW-0396">Initiation factor</keyword>
<comment type="similarity">
    <text evidence="2">Belongs to the TRAFAC class translation factor GTPase superfamily. Classic translation factor GTPase family. IF-2 subfamily.</text>
</comment>
<evidence type="ECO:0000256" key="6">
    <source>
        <dbReference type="ARBA" id="ARBA00022946"/>
    </source>
</evidence>
<dbReference type="SUPFAM" id="SSF52156">
    <property type="entry name" value="Initiation factor IF2/eIF5b, domain 3"/>
    <property type="match status" value="1"/>
</dbReference>
<dbReference type="Pfam" id="PF00009">
    <property type="entry name" value="GTP_EFTU"/>
    <property type="match status" value="1"/>
</dbReference>
<dbReference type="PROSITE" id="PS01176">
    <property type="entry name" value="IF2"/>
    <property type="match status" value="1"/>
</dbReference>
<dbReference type="RefSeq" id="XP_026641025.1">
    <property type="nucleotide sequence ID" value="XM_026785224.1"/>
</dbReference>
<dbReference type="GeneID" id="101979495"/>
<dbReference type="Pfam" id="PF11987">
    <property type="entry name" value="IF-2"/>
    <property type="match status" value="1"/>
</dbReference>
<feature type="domain" description="Tr-type G" evidence="12">
    <location>
        <begin position="163"/>
        <end position="296"/>
    </location>
</feature>
<dbReference type="Gene3D" id="2.40.30.10">
    <property type="entry name" value="Translation factors"/>
    <property type="match status" value="2"/>
</dbReference>
<evidence type="ECO:0000256" key="11">
    <source>
        <dbReference type="SAM" id="Coils"/>
    </source>
</evidence>
<evidence type="ECO:0000256" key="10">
    <source>
        <dbReference type="ARBA" id="ARBA00044200"/>
    </source>
</evidence>
<keyword evidence="6" id="KW-0809">Transit peptide</keyword>
<keyword evidence="8" id="KW-0342">GTP-binding</keyword>
<evidence type="ECO:0000256" key="3">
    <source>
        <dbReference type="ARBA" id="ARBA00022540"/>
    </source>
</evidence>
<name>A0ABM1UGB3_MICOH</name>
<keyword evidence="4" id="KW-0547">Nucleotide-binding</keyword>
<gene>
    <name evidence="14" type="primary">Mtif2</name>
</gene>
<dbReference type="PANTHER" id="PTHR43381:SF20">
    <property type="entry name" value="TRANSLATION INITIATION FACTOR IF-2, MITOCHONDRIAL"/>
    <property type="match status" value="1"/>
</dbReference>
<dbReference type="GO" id="GO:0003743">
    <property type="term" value="F:translation initiation factor activity"/>
    <property type="evidence" value="ECO:0007669"/>
    <property type="project" value="UniProtKB-KW"/>
</dbReference>
<evidence type="ECO:0000256" key="7">
    <source>
        <dbReference type="ARBA" id="ARBA00023128"/>
    </source>
</evidence>
<dbReference type="InterPro" id="IPR015760">
    <property type="entry name" value="TIF_IF2"/>
</dbReference>
<keyword evidence="11" id="KW-0175">Coiled coil</keyword>
<keyword evidence="7" id="KW-0496">Mitochondrion</keyword>
<dbReference type="InterPro" id="IPR009000">
    <property type="entry name" value="Transl_B-barrel_sf"/>
</dbReference>
<evidence type="ECO:0000256" key="5">
    <source>
        <dbReference type="ARBA" id="ARBA00022917"/>
    </source>
</evidence>
<dbReference type="CDD" id="cd01887">
    <property type="entry name" value="IF2_eIF5B"/>
    <property type="match status" value="1"/>
</dbReference>
<protein>
    <recommendedName>
        <fullName evidence="10">Translation initiation factor IF-2, mitochondrial</fullName>
    </recommendedName>
</protein>
<dbReference type="InterPro" id="IPR053905">
    <property type="entry name" value="EF-G-like_DII"/>
</dbReference>